<reference evidence="1" key="1">
    <citation type="submission" date="2021-06" db="EMBL/GenBank/DDBJ databases">
        <authorList>
            <person name="Kallberg Y."/>
            <person name="Tangrot J."/>
            <person name="Rosling A."/>
        </authorList>
    </citation>
    <scope>NUCLEOTIDE SEQUENCE</scope>
    <source>
        <strain evidence="1">MA461A</strain>
    </source>
</reference>
<gene>
    <name evidence="1" type="ORF">RPERSI_LOCUS20806</name>
</gene>
<comment type="caution">
    <text evidence="1">The sequence shown here is derived from an EMBL/GenBank/DDBJ whole genome shotgun (WGS) entry which is preliminary data.</text>
</comment>
<organism evidence="1 2">
    <name type="scientific">Racocetra persica</name>
    <dbReference type="NCBI Taxonomy" id="160502"/>
    <lineage>
        <taxon>Eukaryota</taxon>
        <taxon>Fungi</taxon>
        <taxon>Fungi incertae sedis</taxon>
        <taxon>Mucoromycota</taxon>
        <taxon>Glomeromycotina</taxon>
        <taxon>Glomeromycetes</taxon>
        <taxon>Diversisporales</taxon>
        <taxon>Gigasporaceae</taxon>
        <taxon>Racocetra</taxon>
    </lineage>
</organism>
<evidence type="ECO:0000313" key="1">
    <source>
        <dbReference type="EMBL" id="CAG8799859.1"/>
    </source>
</evidence>
<accession>A0ACA9RN09</accession>
<dbReference type="Proteomes" id="UP000789920">
    <property type="component" value="Unassembled WGS sequence"/>
</dbReference>
<name>A0ACA9RN09_9GLOM</name>
<proteinExistence type="predicted"/>
<evidence type="ECO:0000313" key="2">
    <source>
        <dbReference type="Proteomes" id="UP000789920"/>
    </source>
</evidence>
<dbReference type="EMBL" id="CAJVQC010059531">
    <property type="protein sequence ID" value="CAG8799859.1"/>
    <property type="molecule type" value="Genomic_DNA"/>
</dbReference>
<sequence>VLNIASSTLQLYDMDSITYSNISCNAFLVSQSDNTSLISNTYFAISNNISLVKNSSSAYNNSIFSNSYNIDHFFKIKSFSNVDNNIYLNNKYLTKEADEYDKYKDQENKLASLRL</sequence>
<feature type="non-terminal residue" evidence="1">
    <location>
        <position position="1"/>
    </location>
</feature>
<protein>
    <submittedName>
        <fullName evidence="1">2292_t:CDS:1</fullName>
    </submittedName>
</protein>
<keyword evidence="2" id="KW-1185">Reference proteome</keyword>
<feature type="non-terminal residue" evidence="1">
    <location>
        <position position="115"/>
    </location>
</feature>